<dbReference type="InterPro" id="IPR036188">
    <property type="entry name" value="FAD/NAD-bd_sf"/>
</dbReference>
<comment type="similarity">
    <text evidence="3">Belongs to the GMC oxidoreductase family.</text>
</comment>
<evidence type="ECO:0000259" key="18">
    <source>
        <dbReference type="PROSITE" id="PS00624"/>
    </source>
</evidence>
<dbReference type="EC" id="1.1.99.29" evidence="5"/>
<dbReference type="Gene3D" id="3.30.560.10">
    <property type="entry name" value="Glucose Oxidase, domain 3"/>
    <property type="match status" value="1"/>
</dbReference>
<evidence type="ECO:0000256" key="10">
    <source>
        <dbReference type="ARBA" id="ARBA00033986"/>
    </source>
</evidence>
<feature type="chain" id="PRO_5022829765" description="pyranose dehydrogenase (acceptor)" evidence="17">
    <location>
        <begin position="20"/>
        <end position="558"/>
    </location>
</feature>
<evidence type="ECO:0000256" key="16">
    <source>
        <dbReference type="PIRSR" id="PIRSR000137-2"/>
    </source>
</evidence>
<dbReference type="EMBL" id="ML210339">
    <property type="protein sequence ID" value="TFK19463.1"/>
    <property type="molecule type" value="Genomic_DNA"/>
</dbReference>
<name>A0A5C3KI40_COPMA</name>
<comment type="catalytic activity">
    <reaction evidence="12">
        <text>pyranose + acceptor = pyranos-3-ulose + reduced acceptor.</text>
        <dbReference type="EC" id="1.1.99.29"/>
    </reaction>
</comment>
<dbReference type="GO" id="GO:0005576">
    <property type="term" value="C:extracellular region"/>
    <property type="evidence" value="ECO:0007669"/>
    <property type="project" value="UniProtKB-SubCell"/>
</dbReference>
<comment type="subcellular location">
    <subcellularLocation>
        <location evidence="2">Secreted</location>
    </subcellularLocation>
</comment>
<dbReference type="PANTHER" id="PTHR11552:SF147">
    <property type="entry name" value="CHOLINE DEHYDROGENASE, MITOCHONDRIAL"/>
    <property type="match status" value="1"/>
</dbReference>
<evidence type="ECO:0000256" key="4">
    <source>
        <dbReference type="ARBA" id="ARBA00011245"/>
    </source>
</evidence>
<evidence type="ECO:0000256" key="5">
    <source>
        <dbReference type="ARBA" id="ARBA00013177"/>
    </source>
</evidence>
<sequence length="558" mass="60053">MKLALSSTLVALAVQLVHAKVYQNLAQFKNPGEFDYIVVGGGTTGSVIASRLSEDSKIKVLLIEAGTNNEGDLILAIPARRLEIGDNSKWNDTTVPQRGLLGRSILLERGFVLGGSSSINGMVYTRGAADDYDRWAQHEKWVAPTGGRNITGQFDPRFHGFDGKTQVSFPHTQLTDFDTRCLEAAKTEKDFSYNLDVNSGEPLGLAWTQSTIRNGERSSAATAYLPTAVRNRANLSILLNTRTTRVLKSNKSGKNLELRTVELAANANGSCQTLTAKKEVILFAGALGSPQILLNSGVGDKDHLKSVKVPLVLALPDVGKGLSDHPVIPFLWAANQTLPTVDPVAALNEWKKSRTGPLTAGLNYQIMWVRVPSTSVALKKYGDTSSGRNAPHLELAVVNAGQAVGVGVIPLNPKSRGTLKLRSDNPFDAPIIDPEYLSHPYDLELFIEGARIAKRFYSAPIWDGFLLTPISPDPDTTPVAEFEAFLRSNIISTAHPVGTVAMSAKGAKTGVLDPDLRVKGVKGLRVADASVFPHITTGHTQAAVYIVAEKAVELIRLG</sequence>
<dbReference type="InterPro" id="IPR012132">
    <property type="entry name" value="GMC_OxRdtase"/>
</dbReference>
<comment type="catalytic activity">
    <reaction evidence="11">
        <text>pyranose + acceptor = pyranos-2,3-diulose + reduced acceptor.</text>
        <dbReference type="EC" id="1.1.99.29"/>
    </reaction>
</comment>
<protein>
    <recommendedName>
        <fullName evidence="5">pyranose dehydrogenase (acceptor)</fullName>
        <ecNumber evidence="5">1.1.99.29</ecNumber>
    </recommendedName>
</protein>
<evidence type="ECO:0000313" key="19">
    <source>
        <dbReference type="EMBL" id="TFK19463.1"/>
    </source>
</evidence>
<feature type="binding site" evidence="16">
    <location>
        <begin position="43"/>
        <end position="44"/>
    </location>
    <ligand>
        <name>FAD</name>
        <dbReference type="ChEBI" id="CHEBI:57692"/>
    </ligand>
</feature>
<dbReference type="GO" id="GO:0033718">
    <property type="term" value="F:pyranose dehydrogenase (acceptor) activity"/>
    <property type="evidence" value="ECO:0007669"/>
    <property type="project" value="UniProtKB-EC"/>
</dbReference>
<evidence type="ECO:0000256" key="13">
    <source>
        <dbReference type="ARBA" id="ARBA00034050"/>
    </source>
</evidence>
<dbReference type="Gene3D" id="3.50.50.60">
    <property type="entry name" value="FAD/NAD(P)-binding domain"/>
    <property type="match status" value="1"/>
</dbReference>
<feature type="active site" description="Proton acceptor" evidence="15">
    <location>
        <position position="539"/>
    </location>
</feature>
<comment type="catalytic activity">
    <reaction evidence="10">
        <text>pyranose + acceptor = pyranos-2-ulose + reduced acceptor.</text>
        <dbReference type="EC" id="1.1.99.29"/>
    </reaction>
</comment>
<dbReference type="GO" id="GO:0050660">
    <property type="term" value="F:flavin adenine dinucleotide binding"/>
    <property type="evidence" value="ECO:0007669"/>
    <property type="project" value="InterPro"/>
</dbReference>
<evidence type="ECO:0000256" key="17">
    <source>
        <dbReference type="SAM" id="SignalP"/>
    </source>
</evidence>
<keyword evidence="20" id="KW-1185">Reference proteome</keyword>
<dbReference type="PIRSF" id="PIRSF000137">
    <property type="entry name" value="Alcohol_oxidase"/>
    <property type="match status" value="1"/>
</dbReference>
<feature type="signal peptide" evidence="17">
    <location>
        <begin position="1"/>
        <end position="19"/>
    </location>
</feature>
<accession>A0A5C3KI40</accession>
<evidence type="ECO:0000256" key="2">
    <source>
        <dbReference type="ARBA" id="ARBA00004613"/>
    </source>
</evidence>
<reference evidence="19 20" key="1">
    <citation type="journal article" date="2019" name="Nat. Ecol. Evol.">
        <title>Megaphylogeny resolves global patterns of mushroom evolution.</title>
        <authorList>
            <person name="Varga T."/>
            <person name="Krizsan K."/>
            <person name="Foldi C."/>
            <person name="Dima B."/>
            <person name="Sanchez-Garcia M."/>
            <person name="Sanchez-Ramirez S."/>
            <person name="Szollosi G.J."/>
            <person name="Szarkandi J.G."/>
            <person name="Papp V."/>
            <person name="Albert L."/>
            <person name="Andreopoulos W."/>
            <person name="Angelini C."/>
            <person name="Antonin V."/>
            <person name="Barry K.W."/>
            <person name="Bougher N.L."/>
            <person name="Buchanan P."/>
            <person name="Buyck B."/>
            <person name="Bense V."/>
            <person name="Catcheside P."/>
            <person name="Chovatia M."/>
            <person name="Cooper J."/>
            <person name="Damon W."/>
            <person name="Desjardin D."/>
            <person name="Finy P."/>
            <person name="Geml J."/>
            <person name="Haridas S."/>
            <person name="Hughes K."/>
            <person name="Justo A."/>
            <person name="Karasinski D."/>
            <person name="Kautmanova I."/>
            <person name="Kiss B."/>
            <person name="Kocsube S."/>
            <person name="Kotiranta H."/>
            <person name="LaButti K.M."/>
            <person name="Lechner B.E."/>
            <person name="Liimatainen K."/>
            <person name="Lipzen A."/>
            <person name="Lukacs Z."/>
            <person name="Mihaltcheva S."/>
            <person name="Morgado L.N."/>
            <person name="Niskanen T."/>
            <person name="Noordeloos M.E."/>
            <person name="Ohm R.A."/>
            <person name="Ortiz-Santana B."/>
            <person name="Ovrebo C."/>
            <person name="Racz N."/>
            <person name="Riley R."/>
            <person name="Savchenko A."/>
            <person name="Shiryaev A."/>
            <person name="Soop K."/>
            <person name="Spirin V."/>
            <person name="Szebenyi C."/>
            <person name="Tomsovsky M."/>
            <person name="Tulloss R.E."/>
            <person name="Uehling J."/>
            <person name="Grigoriev I.V."/>
            <person name="Vagvolgyi C."/>
            <person name="Papp T."/>
            <person name="Martin F.M."/>
            <person name="Miettinen O."/>
            <person name="Hibbett D.S."/>
            <person name="Nagy L.G."/>
        </authorList>
    </citation>
    <scope>NUCLEOTIDE SEQUENCE [LARGE SCALE GENOMIC DNA]</scope>
    <source>
        <strain evidence="19 20">CBS 121175</strain>
    </source>
</reference>
<keyword evidence="6" id="KW-0964">Secreted</keyword>
<evidence type="ECO:0000256" key="9">
    <source>
        <dbReference type="ARBA" id="ARBA00024699"/>
    </source>
</evidence>
<keyword evidence="17" id="KW-0732">Signal</keyword>
<evidence type="ECO:0000256" key="1">
    <source>
        <dbReference type="ARBA" id="ARBA00001974"/>
    </source>
</evidence>
<organism evidence="19 20">
    <name type="scientific">Coprinopsis marcescibilis</name>
    <name type="common">Agaric fungus</name>
    <name type="synonym">Psathyrella marcescibilis</name>
    <dbReference type="NCBI Taxonomy" id="230819"/>
    <lineage>
        <taxon>Eukaryota</taxon>
        <taxon>Fungi</taxon>
        <taxon>Dikarya</taxon>
        <taxon>Basidiomycota</taxon>
        <taxon>Agaricomycotina</taxon>
        <taxon>Agaricomycetes</taxon>
        <taxon>Agaricomycetidae</taxon>
        <taxon>Agaricales</taxon>
        <taxon>Agaricineae</taxon>
        <taxon>Psathyrellaceae</taxon>
        <taxon>Coprinopsis</taxon>
    </lineage>
</organism>
<evidence type="ECO:0000256" key="12">
    <source>
        <dbReference type="ARBA" id="ARBA00034029"/>
    </source>
</evidence>
<dbReference type="PANTHER" id="PTHR11552">
    <property type="entry name" value="GLUCOSE-METHANOL-CHOLINE GMC OXIDOREDUCTASE"/>
    <property type="match status" value="1"/>
</dbReference>
<gene>
    <name evidence="19" type="ORF">FA15DRAFT_708949</name>
</gene>
<comment type="subunit">
    <text evidence="4">Monomer.</text>
</comment>
<dbReference type="Pfam" id="PF05199">
    <property type="entry name" value="GMC_oxred_C"/>
    <property type="match status" value="1"/>
</dbReference>
<evidence type="ECO:0000256" key="6">
    <source>
        <dbReference type="ARBA" id="ARBA00022525"/>
    </source>
</evidence>
<evidence type="ECO:0000256" key="7">
    <source>
        <dbReference type="ARBA" id="ARBA00022630"/>
    </source>
</evidence>
<feature type="binding site" evidence="16">
    <location>
        <position position="112"/>
    </location>
    <ligand>
        <name>FAD</name>
        <dbReference type="ChEBI" id="CHEBI:57692"/>
    </ligand>
</feature>
<comment type="catalytic activity">
    <reaction evidence="13">
        <text>a pyranoside + acceptor = a pyranosid-3-ulose + reduced acceptor.</text>
        <dbReference type="EC" id="1.1.99.29"/>
    </reaction>
</comment>
<dbReference type="OrthoDB" id="269227at2759"/>
<evidence type="ECO:0000256" key="3">
    <source>
        <dbReference type="ARBA" id="ARBA00010790"/>
    </source>
</evidence>
<comment type="cofactor">
    <cofactor evidence="1 16">
        <name>FAD</name>
        <dbReference type="ChEBI" id="CHEBI:57692"/>
    </cofactor>
</comment>
<evidence type="ECO:0000256" key="8">
    <source>
        <dbReference type="ARBA" id="ARBA00022827"/>
    </source>
</evidence>
<comment type="catalytic activity">
    <reaction evidence="14">
        <text>a pyranoside + acceptor = a pyranosid-3,4-diulose + reduced acceptor.</text>
        <dbReference type="EC" id="1.1.99.29"/>
    </reaction>
</comment>
<keyword evidence="7" id="KW-0285">Flavoprotein</keyword>
<dbReference type="SUPFAM" id="SSF51905">
    <property type="entry name" value="FAD/NAD(P)-binding domain"/>
    <property type="match status" value="1"/>
</dbReference>
<dbReference type="Pfam" id="PF00732">
    <property type="entry name" value="GMC_oxred_N"/>
    <property type="match status" value="1"/>
</dbReference>
<evidence type="ECO:0000313" key="20">
    <source>
        <dbReference type="Proteomes" id="UP000307440"/>
    </source>
</evidence>
<dbReference type="InterPro" id="IPR000172">
    <property type="entry name" value="GMC_OxRdtase_N"/>
</dbReference>
<dbReference type="AlphaFoldDB" id="A0A5C3KI40"/>
<feature type="binding site" evidence="16">
    <location>
        <begin position="120"/>
        <end position="123"/>
    </location>
    <ligand>
        <name>FAD</name>
        <dbReference type="ChEBI" id="CHEBI:57692"/>
    </ligand>
</feature>
<keyword evidence="8 16" id="KW-0274">FAD</keyword>
<dbReference type="STRING" id="230819.A0A5C3KI40"/>
<proteinExistence type="inferred from homology"/>
<feature type="domain" description="Glucose-methanol-choline oxidoreductase N-terminal" evidence="18">
    <location>
        <begin position="285"/>
        <end position="299"/>
    </location>
</feature>
<dbReference type="SUPFAM" id="SSF54373">
    <property type="entry name" value="FAD-linked reductases, C-terminal domain"/>
    <property type="match status" value="1"/>
</dbReference>
<dbReference type="PROSITE" id="PS00624">
    <property type="entry name" value="GMC_OXRED_2"/>
    <property type="match status" value="1"/>
</dbReference>
<dbReference type="InterPro" id="IPR007867">
    <property type="entry name" value="GMC_OxRtase_C"/>
</dbReference>
<evidence type="ECO:0000256" key="14">
    <source>
        <dbReference type="ARBA" id="ARBA00034059"/>
    </source>
</evidence>
<evidence type="ECO:0000256" key="11">
    <source>
        <dbReference type="ARBA" id="ARBA00034010"/>
    </source>
</evidence>
<comment type="function">
    <text evidence="9">Catalyzes the single-oxidation or sequential double oxidation reaction of carbohydrates primarily at carbon-2 and/or carbon-3 with the concomitant reduction of the flavin. The enzyme exhibits a broad sugar substrate specificity, oxidizing different aldopyranoses to the corresponding C-1, C-2, C-3 or C-1,2, C-2,3 and C-3,4 (di)dehydro sugars with substrate-specific regioselectivity. Accepts only a narrow range of electron acceptors such as substituted benzoquinones and complexed metal ions and reacts extremely slowly with O(2) as acceptor. May play a role in the natural recycling of plant matter by oxidizing all major monosaccharides in lignocellulose and by reducing quinone compounds or reactive radical species generated during lignin depolymerization.</text>
</comment>
<dbReference type="Proteomes" id="UP000307440">
    <property type="component" value="Unassembled WGS sequence"/>
</dbReference>
<evidence type="ECO:0000256" key="15">
    <source>
        <dbReference type="PIRSR" id="PIRSR000137-1"/>
    </source>
</evidence>
<feature type="active site" description="Proton donor" evidence="15">
    <location>
        <position position="495"/>
    </location>
</feature>